<name>A0A931BA34_9ACTN</name>
<organism evidence="3 4">
    <name type="scientific">Streptacidiphilus fuscans</name>
    <dbReference type="NCBI Taxonomy" id="2789292"/>
    <lineage>
        <taxon>Bacteria</taxon>
        <taxon>Bacillati</taxon>
        <taxon>Actinomycetota</taxon>
        <taxon>Actinomycetes</taxon>
        <taxon>Kitasatosporales</taxon>
        <taxon>Streptomycetaceae</taxon>
        <taxon>Streptacidiphilus</taxon>
    </lineage>
</organism>
<reference evidence="3" key="1">
    <citation type="submission" date="2020-11" db="EMBL/GenBank/DDBJ databases">
        <title>Isolation and identification of active actinomycetes.</title>
        <authorList>
            <person name="Yu B."/>
        </authorList>
    </citation>
    <scope>NUCLEOTIDE SEQUENCE</scope>
    <source>
        <strain evidence="3">NEAU-YB345</strain>
    </source>
</reference>
<dbReference type="GO" id="GO:0016757">
    <property type="term" value="F:glycosyltransferase activity"/>
    <property type="evidence" value="ECO:0007669"/>
    <property type="project" value="UniProtKB-KW"/>
</dbReference>
<dbReference type="RefSeq" id="WP_196194025.1">
    <property type="nucleotide sequence ID" value="NZ_JADPRT010000004.1"/>
</dbReference>
<dbReference type="Proteomes" id="UP000657385">
    <property type="component" value="Unassembled WGS sequence"/>
</dbReference>
<feature type="domain" description="Phosphoribosyltransferase" evidence="1">
    <location>
        <begin position="8"/>
        <end position="182"/>
    </location>
</feature>
<evidence type="ECO:0000259" key="1">
    <source>
        <dbReference type="Pfam" id="PF00156"/>
    </source>
</evidence>
<dbReference type="EMBL" id="JADPRT010000004">
    <property type="protein sequence ID" value="MBF9068890.1"/>
    <property type="molecule type" value="Genomic_DNA"/>
</dbReference>
<sequence>MRFRDRIDAGRQLAERLLDRGVADLPDPLLLGLARGGVPVAERVGVALDWPWDVLVVRKIGAPGWPEVGVGALAGDDPPLFDDASLATLGLTPAELAPDVARERAELHRRALRYRGDRPAPVICDRAVVVVDDGLATGITARAACTHLRAAKPARLLVAVPVAAREAIGVVGRVCDEVICVEVPRFFGAVGEWYQDFHQLTDEDVLHALR</sequence>
<dbReference type="EMBL" id="JADPRT010000022">
    <property type="protein sequence ID" value="MBF9073344.1"/>
    <property type="molecule type" value="Genomic_DNA"/>
</dbReference>
<dbReference type="InterPro" id="IPR029057">
    <property type="entry name" value="PRTase-like"/>
</dbReference>
<dbReference type="SUPFAM" id="SSF53271">
    <property type="entry name" value="PRTase-like"/>
    <property type="match status" value="1"/>
</dbReference>
<gene>
    <name evidence="2" type="ORF">I2501_12740</name>
    <name evidence="3" type="ORF">I2501_35555</name>
</gene>
<accession>A0A931BA34</accession>
<evidence type="ECO:0000313" key="4">
    <source>
        <dbReference type="Proteomes" id="UP000657385"/>
    </source>
</evidence>
<evidence type="ECO:0000313" key="2">
    <source>
        <dbReference type="EMBL" id="MBF9068890.1"/>
    </source>
</evidence>
<protein>
    <submittedName>
        <fullName evidence="3">Phosphoribosyltransferase</fullName>
    </submittedName>
</protein>
<keyword evidence="3" id="KW-0328">Glycosyltransferase</keyword>
<dbReference type="Gene3D" id="3.40.50.2020">
    <property type="match status" value="1"/>
</dbReference>
<dbReference type="InterPro" id="IPR000836">
    <property type="entry name" value="PRTase_dom"/>
</dbReference>
<dbReference type="Gene3D" id="3.30.1310.20">
    <property type="entry name" value="PRTase-like"/>
    <property type="match status" value="1"/>
</dbReference>
<keyword evidence="4" id="KW-1185">Reference proteome</keyword>
<dbReference type="Pfam" id="PF00156">
    <property type="entry name" value="Pribosyltran"/>
    <property type="match status" value="1"/>
</dbReference>
<evidence type="ECO:0000313" key="3">
    <source>
        <dbReference type="EMBL" id="MBF9073344.1"/>
    </source>
</evidence>
<keyword evidence="3" id="KW-0808">Transferase</keyword>
<proteinExistence type="predicted"/>
<dbReference type="CDD" id="cd06223">
    <property type="entry name" value="PRTases_typeI"/>
    <property type="match status" value="1"/>
</dbReference>
<comment type="caution">
    <text evidence="3">The sequence shown here is derived from an EMBL/GenBank/DDBJ whole genome shotgun (WGS) entry which is preliminary data.</text>
</comment>
<dbReference type="AlphaFoldDB" id="A0A931BA34"/>